<comment type="caution">
    <text evidence="3">The sequence shown here is derived from an EMBL/GenBank/DDBJ whole genome shotgun (WGS) entry which is preliminary data.</text>
</comment>
<keyword evidence="1" id="KW-0472">Membrane</keyword>
<dbReference type="EMBL" id="JALLPJ020001284">
    <property type="protein sequence ID" value="KAL3771622.1"/>
    <property type="molecule type" value="Genomic_DNA"/>
</dbReference>
<reference evidence="3 4" key="1">
    <citation type="submission" date="2024-10" db="EMBL/GenBank/DDBJ databases">
        <title>Updated reference genomes for cyclostephanoid diatoms.</title>
        <authorList>
            <person name="Roberts W.R."/>
            <person name="Alverson A.J."/>
        </authorList>
    </citation>
    <scope>NUCLEOTIDE SEQUENCE [LARGE SCALE GENOMIC DNA]</scope>
    <source>
        <strain evidence="3 4">AJA010-31</strain>
    </source>
</reference>
<dbReference type="AlphaFoldDB" id="A0ABD3NAM6"/>
<organism evidence="3 4">
    <name type="scientific">Cyclotella atomus</name>
    <dbReference type="NCBI Taxonomy" id="382360"/>
    <lineage>
        <taxon>Eukaryota</taxon>
        <taxon>Sar</taxon>
        <taxon>Stramenopiles</taxon>
        <taxon>Ochrophyta</taxon>
        <taxon>Bacillariophyta</taxon>
        <taxon>Coscinodiscophyceae</taxon>
        <taxon>Thalassiosirophycidae</taxon>
        <taxon>Stephanodiscales</taxon>
        <taxon>Stephanodiscaceae</taxon>
        <taxon>Cyclotella</taxon>
    </lineage>
</organism>
<accession>A0ABD3NAM6</accession>
<feature type="signal peptide" evidence="2">
    <location>
        <begin position="1"/>
        <end position="16"/>
    </location>
</feature>
<feature type="chain" id="PRO_5044822927" evidence="2">
    <location>
        <begin position="17"/>
        <end position="97"/>
    </location>
</feature>
<dbReference type="Proteomes" id="UP001530400">
    <property type="component" value="Unassembled WGS sequence"/>
</dbReference>
<keyword evidence="4" id="KW-1185">Reference proteome</keyword>
<evidence type="ECO:0000313" key="3">
    <source>
        <dbReference type="EMBL" id="KAL3771622.1"/>
    </source>
</evidence>
<evidence type="ECO:0000256" key="2">
    <source>
        <dbReference type="SAM" id="SignalP"/>
    </source>
</evidence>
<proteinExistence type="predicted"/>
<gene>
    <name evidence="3" type="ORF">ACHAWO_009782</name>
</gene>
<keyword evidence="1" id="KW-1133">Transmembrane helix</keyword>
<feature type="transmembrane region" description="Helical" evidence="1">
    <location>
        <begin position="72"/>
        <end position="95"/>
    </location>
</feature>
<protein>
    <submittedName>
        <fullName evidence="3">Uncharacterized protein</fullName>
    </submittedName>
</protein>
<evidence type="ECO:0000256" key="1">
    <source>
        <dbReference type="SAM" id="Phobius"/>
    </source>
</evidence>
<evidence type="ECO:0000313" key="4">
    <source>
        <dbReference type="Proteomes" id="UP001530400"/>
    </source>
</evidence>
<keyword evidence="1" id="KW-0812">Transmembrane</keyword>
<keyword evidence="2" id="KW-0732">Signal</keyword>
<name>A0ABD3NAM6_9STRA</name>
<sequence>MYKFIATLLLLTNVNAFTAPSTRSVLTSAVQVPTTTSQSFESHTSSSTALGLKVKVDPDAKGNNNAAGNAKMAAYGGSILIAIALPFVFLIWSAVKN</sequence>